<sequence length="573" mass="60323">MLFFKKRSSVSSASSASQGHPGLKPLRLVEKLLAEEVIKPLPAPRVLVIQIPTGKKRPRPSLLVPKPVPSLTRVPSVPRPSVAKGPLPSSAGQTSVAPKKAPFVVPLHFSGPRVSRASPSTAPVAPRYIRIPKKEVVSKPVSRTLARTSRAPPASTRPTKAVPKNTEKAVPGSQIPVFVGRRSSDVFTPSPSPRIGASRIPRLTYAGSPASSRSSDTASGASSTVGTPCPSPVLVTGVRQAAPVVPIHPTTAIAKGSVLPAGKSEVPSFADRQEVSCPASDVEKPESPEHQQQAVSEDQRQRVEFVQDNGESTPAASLLVGNYKISTDPQDGTGTNILGALAAELKARLSRKKAPIAATPSTTSSPFVLLSRSDDERFAKENGEKQSELQQVFARRRSAFHAASSPVDSKQTVSVLSPSRRPLASVPHAINNCVPPPRPCVPNGTPGTMPPHACPPFTEANHSPLAPVVRGVTSACAPHVPTSTRAHPLPAETDYPPPGAEYITELVTTAFGTQKVRRFIIPPLVEGALPSRDPHIIMELERLRAKQKVGGGLGMMVGGGVGGLVAVDEQRAR</sequence>
<dbReference type="AlphaFoldDB" id="A0AAD7IYC4"/>
<feature type="region of interest" description="Disordered" evidence="1">
    <location>
        <begin position="263"/>
        <end position="300"/>
    </location>
</feature>
<dbReference type="Proteomes" id="UP001215280">
    <property type="component" value="Unassembled WGS sequence"/>
</dbReference>
<feature type="region of interest" description="Disordered" evidence="1">
    <location>
        <begin position="1"/>
        <end position="21"/>
    </location>
</feature>
<evidence type="ECO:0000256" key="1">
    <source>
        <dbReference type="SAM" id="MobiDB-lite"/>
    </source>
</evidence>
<keyword evidence="3" id="KW-1185">Reference proteome</keyword>
<comment type="caution">
    <text evidence="2">The sequence shown here is derived from an EMBL/GenBank/DDBJ whole genome shotgun (WGS) entry which is preliminary data.</text>
</comment>
<dbReference type="EMBL" id="JARJLG010000076">
    <property type="protein sequence ID" value="KAJ7751909.1"/>
    <property type="molecule type" value="Genomic_DNA"/>
</dbReference>
<evidence type="ECO:0000313" key="3">
    <source>
        <dbReference type="Proteomes" id="UP001215280"/>
    </source>
</evidence>
<evidence type="ECO:0000313" key="2">
    <source>
        <dbReference type="EMBL" id="KAJ7751909.1"/>
    </source>
</evidence>
<reference evidence="2" key="1">
    <citation type="submission" date="2023-03" db="EMBL/GenBank/DDBJ databases">
        <title>Massive genome expansion in bonnet fungi (Mycena s.s.) driven by repeated elements and novel gene families across ecological guilds.</title>
        <authorList>
            <consortium name="Lawrence Berkeley National Laboratory"/>
            <person name="Harder C.B."/>
            <person name="Miyauchi S."/>
            <person name="Viragh M."/>
            <person name="Kuo A."/>
            <person name="Thoen E."/>
            <person name="Andreopoulos B."/>
            <person name="Lu D."/>
            <person name="Skrede I."/>
            <person name="Drula E."/>
            <person name="Henrissat B."/>
            <person name="Morin E."/>
            <person name="Kohler A."/>
            <person name="Barry K."/>
            <person name="LaButti K."/>
            <person name="Morin E."/>
            <person name="Salamov A."/>
            <person name="Lipzen A."/>
            <person name="Mereny Z."/>
            <person name="Hegedus B."/>
            <person name="Baldrian P."/>
            <person name="Stursova M."/>
            <person name="Weitz H."/>
            <person name="Taylor A."/>
            <person name="Grigoriev I.V."/>
            <person name="Nagy L.G."/>
            <person name="Martin F."/>
            <person name="Kauserud H."/>
        </authorList>
    </citation>
    <scope>NUCLEOTIDE SEQUENCE</scope>
    <source>
        <strain evidence="2">CBHHK188m</strain>
    </source>
</reference>
<feature type="region of interest" description="Disordered" evidence="1">
    <location>
        <begin position="139"/>
        <end position="170"/>
    </location>
</feature>
<gene>
    <name evidence="2" type="ORF">DFH07DRAFT_1061768</name>
</gene>
<organism evidence="2 3">
    <name type="scientific">Mycena maculata</name>
    <dbReference type="NCBI Taxonomy" id="230809"/>
    <lineage>
        <taxon>Eukaryota</taxon>
        <taxon>Fungi</taxon>
        <taxon>Dikarya</taxon>
        <taxon>Basidiomycota</taxon>
        <taxon>Agaricomycotina</taxon>
        <taxon>Agaricomycetes</taxon>
        <taxon>Agaricomycetidae</taxon>
        <taxon>Agaricales</taxon>
        <taxon>Marasmiineae</taxon>
        <taxon>Mycenaceae</taxon>
        <taxon>Mycena</taxon>
    </lineage>
</organism>
<accession>A0AAD7IYC4</accession>
<protein>
    <submittedName>
        <fullName evidence="2">Uncharacterized protein</fullName>
    </submittedName>
</protein>
<feature type="compositionally biased region" description="Low complexity" evidence="1">
    <location>
        <begin position="204"/>
        <end position="227"/>
    </location>
</feature>
<proteinExistence type="predicted"/>
<name>A0AAD7IYC4_9AGAR</name>
<feature type="region of interest" description="Disordered" evidence="1">
    <location>
        <begin position="183"/>
        <end position="228"/>
    </location>
</feature>
<feature type="region of interest" description="Disordered" evidence="1">
    <location>
        <begin position="73"/>
        <end position="95"/>
    </location>
</feature>